<dbReference type="UniPathway" id="UPA00344"/>
<dbReference type="NCBIfam" id="TIGR00177">
    <property type="entry name" value="molyb_syn"/>
    <property type="match status" value="1"/>
</dbReference>
<accession>A0A166B1Z6</accession>
<dbReference type="PANTHER" id="PTHR10192">
    <property type="entry name" value="MOLYBDOPTERIN BIOSYNTHESIS PROTEIN"/>
    <property type="match status" value="1"/>
</dbReference>
<keyword evidence="2" id="KW-0501">Molybdenum cofactor biosynthesis</keyword>
<dbReference type="InterPro" id="IPR038987">
    <property type="entry name" value="MoeA-like"/>
</dbReference>
<protein>
    <submittedName>
        <fullName evidence="4">Molybdopterin molybdenumtransferase</fullName>
        <ecNumber evidence="4">2.10.1.1</ecNumber>
    </submittedName>
</protein>
<proteinExistence type="predicted"/>
<dbReference type="InterPro" id="IPR005110">
    <property type="entry name" value="MoeA_linker/N"/>
</dbReference>
<dbReference type="GO" id="GO:0006777">
    <property type="term" value="P:Mo-molybdopterin cofactor biosynthetic process"/>
    <property type="evidence" value="ECO:0007669"/>
    <property type="project" value="UniProtKB-KW"/>
</dbReference>
<dbReference type="InterPro" id="IPR036135">
    <property type="entry name" value="MoeA_linker/N_sf"/>
</dbReference>
<evidence type="ECO:0000259" key="3">
    <source>
        <dbReference type="SMART" id="SM00852"/>
    </source>
</evidence>
<dbReference type="AlphaFoldDB" id="A0A166B1Z6"/>
<keyword evidence="5" id="KW-1185">Reference proteome</keyword>
<dbReference type="SUPFAM" id="SSF63882">
    <property type="entry name" value="MoeA N-terminal region -like"/>
    <property type="match status" value="1"/>
</dbReference>
<dbReference type="Gene3D" id="3.40.980.10">
    <property type="entry name" value="MoaB/Mog-like domain"/>
    <property type="match status" value="1"/>
</dbReference>
<sequence>MFLTELIKLSEAKRILNENQIILDGEIIDLKDSYLRVLKDDIYSKHDSPPFDKSAMDGYAVIAEDTFTSSPNNIKVLKIIDRIGAGNYSEKTIEKGEAIKVATGSPVPKGGNAVLMEEYTISNGENLEIHGAVTPSENIAPQGEDIKVGEKILEKNTILRSQEMGLIASGGYGKAEVYKKPLVKLIVTGNELVEPGSTLKKAEVINSNKFTITGMLKSLGLDVEIDHSHDEIQELKEKILNSTDEYDVIITTGGTAISKGDIVIDVIEDVGEVLFHGVAIRPGKPFGFGVVNKTPVFMLSGYPVAAMGQFDTLVREYLLKMQNITFNPKKHKRISNVKIPSSLGRTDFVRAYSTDESVEHALNKGSGIIKSMVEANSYLIIDENKEGIEKGETVEIIYFELLNLNK</sequence>
<dbReference type="PATRIC" id="fig|49547.3.peg.973"/>
<dbReference type="InterPro" id="IPR036688">
    <property type="entry name" value="MoeA_C_domain_IV_sf"/>
</dbReference>
<dbReference type="EC" id="2.10.1.1" evidence="4"/>
<name>A0A166B1Z6_9EURY</name>
<dbReference type="CDD" id="cd00887">
    <property type="entry name" value="MoeA"/>
    <property type="match status" value="1"/>
</dbReference>
<dbReference type="InterPro" id="IPR005111">
    <property type="entry name" value="MoeA_C_domain_IV"/>
</dbReference>
<evidence type="ECO:0000313" key="5">
    <source>
        <dbReference type="Proteomes" id="UP000077245"/>
    </source>
</evidence>
<dbReference type="InterPro" id="IPR036425">
    <property type="entry name" value="MoaB/Mog-like_dom_sf"/>
</dbReference>
<dbReference type="InterPro" id="IPR001453">
    <property type="entry name" value="MoaB/Mog_dom"/>
</dbReference>
<keyword evidence="4" id="KW-0808">Transferase</keyword>
<evidence type="ECO:0000313" key="4">
    <source>
        <dbReference type="EMBL" id="KZX12762.1"/>
    </source>
</evidence>
<dbReference type="Pfam" id="PF00994">
    <property type="entry name" value="MoCF_biosynth"/>
    <property type="match status" value="1"/>
</dbReference>
<evidence type="ECO:0000256" key="1">
    <source>
        <dbReference type="ARBA" id="ARBA00005046"/>
    </source>
</evidence>
<evidence type="ECO:0000256" key="2">
    <source>
        <dbReference type="ARBA" id="ARBA00023150"/>
    </source>
</evidence>
<dbReference type="Gene3D" id="2.40.340.10">
    <property type="entry name" value="MoeA, C-terminal, domain IV"/>
    <property type="match status" value="1"/>
</dbReference>
<comment type="pathway">
    <text evidence="1">Cofactor biosynthesis; molybdopterin biosynthesis.</text>
</comment>
<gene>
    <name evidence="4" type="primary">moeA_2</name>
    <name evidence="4" type="ORF">MBCUR_09040</name>
</gene>
<dbReference type="STRING" id="49547.MBCUR_09040"/>
<dbReference type="Gene3D" id="2.170.190.11">
    <property type="entry name" value="Molybdopterin biosynthesis moea protein, domain 3"/>
    <property type="match status" value="1"/>
</dbReference>
<dbReference type="SUPFAM" id="SSF63867">
    <property type="entry name" value="MoeA C-terminal domain-like"/>
    <property type="match status" value="1"/>
</dbReference>
<dbReference type="FunFam" id="2.170.190.11:FF:000001">
    <property type="entry name" value="Molybdopterin molybdenumtransferase"/>
    <property type="match status" value="1"/>
</dbReference>
<dbReference type="GO" id="GO:0061599">
    <property type="term" value="F:molybdopterin molybdotransferase activity"/>
    <property type="evidence" value="ECO:0007669"/>
    <property type="project" value="UniProtKB-EC"/>
</dbReference>
<reference evidence="4 5" key="1">
    <citation type="submission" date="2016-04" db="EMBL/GenBank/DDBJ databases">
        <title>Genome sequence of Methanobrevibacter curvatus DSM 11111.</title>
        <authorList>
            <person name="Poehlein A."/>
            <person name="Seedorf H."/>
            <person name="Daniel R."/>
        </authorList>
    </citation>
    <scope>NUCLEOTIDE SEQUENCE [LARGE SCALE GENOMIC DNA]</scope>
    <source>
        <strain evidence="4 5">DSM 11111</strain>
    </source>
</reference>
<feature type="domain" description="MoaB/Mog" evidence="3">
    <location>
        <begin position="184"/>
        <end position="320"/>
    </location>
</feature>
<dbReference type="OrthoDB" id="31371at2157"/>
<dbReference type="Gene3D" id="3.90.105.10">
    <property type="entry name" value="Molybdopterin biosynthesis moea protein, domain 2"/>
    <property type="match status" value="1"/>
</dbReference>
<dbReference type="EMBL" id="LWMV01000161">
    <property type="protein sequence ID" value="KZX12762.1"/>
    <property type="molecule type" value="Genomic_DNA"/>
</dbReference>
<comment type="caution">
    <text evidence="4">The sequence shown here is derived from an EMBL/GenBank/DDBJ whole genome shotgun (WGS) entry which is preliminary data.</text>
</comment>
<dbReference type="PANTHER" id="PTHR10192:SF5">
    <property type="entry name" value="GEPHYRIN"/>
    <property type="match status" value="1"/>
</dbReference>
<dbReference type="RefSeq" id="WP_067090770.1">
    <property type="nucleotide sequence ID" value="NZ_LWMV01000161.1"/>
</dbReference>
<organism evidence="4 5">
    <name type="scientific">Methanobrevibacter curvatus</name>
    <dbReference type="NCBI Taxonomy" id="49547"/>
    <lineage>
        <taxon>Archaea</taxon>
        <taxon>Methanobacteriati</taxon>
        <taxon>Methanobacteriota</taxon>
        <taxon>Methanomada group</taxon>
        <taxon>Methanobacteria</taxon>
        <taxon>Methanobacteriales</taxon>
        <taxon>Methanobacteriaceae</taxon>
        <taxon>Methanobrevibacter</taxon>
    </lineage>
</organism>
<dbReference type="Proteomes" id="UP000077245">
    <property type="component" value="Unassembled WGS sequence"/>
</dbReference>
<dbReference type="Pfam" id="PF03454">
    <property type="entry name" value="MoeA_C"/>
    <property type="match status" value="1"/>
</dbReference>
<dbReference type="SUPFAM" id="SSF53218">
    <property type="entry name" value="Molybdenum cofactor biosynthesis proteins"/>
    <property type="match status" value="1"/>
</dbReference>
<dbReference type="Pfam" id="PF03453">
    <property type="entry name" value="MoeA_N"/>
    <property type="match status" value="1"/>
</dbReference>
<dbReference type="GO" id="GO:0005737">
    <property type="term" value="C:cytoplasm"/>
    <property type="evidence" value="ECO:0007669"/>
    <property type="project" value="TreeGrafter"/>
</dbReference>
<dbReference type="SMART" id="SM00852">
    <property type="entry name" value="MoCF_biosynth"/>
    <property type="match status" value="1"/>
</dbReference>